<dbReference type="PANTHER" id="PTHR22761">
    <property type="entry name" value="CHARGED MULTIVESICULAR BODY PROTEIN"/>
    <property type="match status" value="1"/>
</dbReference>
<evidence type="ECO:0000256" key="2">
    <source>
        <dbReference type="ARBA" id="ARBA00023054"/>
    </source>
</evidence>
<sequence>MKRLFGKKKEVAPPPTLDDATGSLEKRGDGVDAKIKKLDLELARHREIIKKARPGPARDAAKRRALQVLKQKRLYENQREQLYNQQFNLEQVGFATQTAKETVVQVEAMRAANKELKTAFKSKAFDVDAIDDLNLEMADLMDQSNEISEMMGRNYNVPDDIDEEELMDELDALEDLMLEEEAVGAGEVPSYLREDDQALPDAPEGHAEALAAIGGEGGADGSPLPTRAETETAS</sequence>
<feature type="coiled-coil region" evidence="3">
    <location>
        <begin position="130"/>
        <end position="183"/>
    </location>
</feature>
<keyword evidence="6" id="KW-1185">Reference proteome</keyword>
<evidence type="ECO:0000313" key="6">
    <source>
        <dbReference type="Proteomes" id="UP000001876"/>
    </source>
</evidence>
<evidence type="ECO:0000256" key="4">
    <source>
        <dbReference type="SAM" id="MobiDB-lite"/>
    </source>
</evidence>
<dbReference type="STRING" id="564608.C1MPQ6"/>
<dbReference type="KEGG" id="mpp:MICPUCDRAFT_67120"/>
<dbReference type="OMA" id="GVKQMQK"/>
<reference evidence="5 6" key="1">
    <citation type="journal article" date="2009" name="Science">
        <title>Green evolution and dynamic adaptations revealed by genomes of the marine picoeukaryotes Micromonas.</title>
        <authorList>
            <person name="Worden A.Z."/>
            <person name="Lee J.H."/>
            <person name="Mock T."/>
            <person name="Rouze P."/>
            <person name="Simmons M.P."/>
            <person name="Aerts A.L."/>
            <person name="Allen A.E."/>
            <person name="Cuvelier M.L."/>
            <person name="Derelle E."/>
            <person name="Everett M.V."/>
            <person name="Foulon E."/>
            <person name="Grimwood J."/>
            <person name="Gundlach H."/>
            <person name="Henrissat B."/>
            <person name="Napoli C."/>
            <person name="McDonald S.M."/>
            <person name="Parker M.S."/>
            <person name="Rombauts S."/>
            <person name="Salamov A."/>
            <person name="Von Dassow P."/>
            <person name="Badger J.H."/>
            <person name="Coutinho P.M."/>
            <person name="Demir E."/>
            <person name="Dubchak I."/>
            <person name="Gentemann C."/>
            <person name="Eikrem W."/>
            <person name="Gready J.E."/>
            <person name="John U."/>
            <person name="Lanier W."/>
            <person name="Lindquist E.A."/>
            <person name="Lucas S."/>
            <person name="Mayer K.F."/>
            <person name="Moreau H."/>
            <person name="Not F."/>
            <person name="Otillar R."/>
            <person name="Panaud O."/>
            <person name="Pangilinan J."/>
            <person name="Paulsen I."/>
            <person name="Piegu B."/>
            <person name="Poliakov A."/>
            <person name="Robbens S."/>
            <person name="Schmutz J."/>
            <person name="Toulza E."/>
            <person name="Wyss T."/>
            <person name="Zelensky A."/>
            <person name="Zhou K."/>
            <person name="Armbrust E.V."/>
            <person name="Bhattacharya D."/>
            <person name="Goodenough U.W."/>
            <person name="Van de Peer Y."/>
            <person name="Grigoriev I.V."/>
        </authorList>
    </citation>
    <scope>NUCLEOTIDE SEQUENCE [LARGE SCALE GENOMIC DNA]</scope>
    <source>
        <strain evidence="5 6">CCMP1545</strain>
    </source>
</reference>
<dbReference type="eggNOG" id="KOG1655">
    <property type="taxonomic scope" value="Eukaryota"/>
</dbReference>
<evidence type="ECO:0000256" key="1">
    <source>
        <dbReference type="ARBA" id="ARBA00006190"/>
    </source>
</evidence>
<dbReference type="AlphaFoldDB" id="C1MPQ6"/>
<comment type="similarity">
    <text evidence="1">Belongs to the SNF7 family.</text>
</comment>
<dbReference type="OrthoDB" id="3973241at2759"/>
<dbReference type="Proteomes" id="UP000001876">
    <property type="component" value="Unassembled WGS sequence"/>
</dbReference>
<evidence type="ECO:0000313" key="5">
    <source>
        <dbReference type="EMBL" id="EEH57575.1"/>
    </source>
</evidence>
<dbReference type="GO" id="GO:0005771">
    <property type="term" value="C:multivesicular body"/>
    <property type="evidence" value="ECO:0007669"/>
    <property type="project" value="TreeGrafter"/>
</dbReference>
<dbReference type="GO" id="GO:0032511">
    <property type="term" value="P:late endosome to vacuole transport via multivesicular body sorting pathway"/>
    <property type="evidence" value="ECO:0007669"/>
    <property type="project" value="TreeGrafter"/>
</dbReference>
<dbReference type="GO" id="GO:0006900">
    <property type="term" value="P:vesicle budding from membrane"/>
    <property type="evidence" value="ECO:0007669"/>
    <property type="project" value="TreeGrafter"/>
</dbReference>
<name>C1MPQ6_MICPC</name>
<dbReference type="EMBL" id="GG663738">
    <property type="protein sequence ID" value="EEH57575.1"/>
    <property type="molecule type" value="Genomic_DNA"/>
</dbReference>
<dbReference type="GeneID" id="9683091"/>
<feature type="region of interest" description="Disordered" evidence="4">
    <location>
        <begin position="193"/>
        <end position="234"/>
    </location>
</feature>
<organism evidence="6">
    <name type="scientific">Micromonas pusilla (strain CCMP1545)</name>
    <name type="common">Picoplanktonic green alga</name>
    <dbReference type="NCBI Taxonomy" id="564608"/>
    <lineage>
        <taxon>Eukaryota</taxon>
        <taxon>Viridiplantae</taxon>
        <taxon>Chlorophyta</taxon>
        <taxon>Mamiellophyceae</taxon>
        <taxon>Mamiellales</taxon>
        <taxon>Mamiellaceae</taxon>
        <taxon>Micromonas</taxon>
    </lineage>
</organism>
<dbReference type="Gene3D" id="6.10.250.1710">
    <property type="match status" value="1"/>
</dbReference>
<dbReference type="PANTHER" id="PTHR22761:SF12">
    <property type="entry name" value="CHARGED MULTIVESICULAR BODY PROTEIN 5"/>
    <property type="match status" value="1"/>
</dbReference>
<gene>
    <name evidence="5" type="ORF">MICPUCDRAFT_67120</name>
</gene>
<dbReference type="RefSeq" id="XP_003057624.1">
    <property type="nucleotide sequence ID" value="XM_003057578.1"/>
</dbReference>
<accession>C1MPQ6</accession>
<dbReference type="Gene3D" id="1.10.287.1060">
    <property type="entry name" value="ESAT-6-like"/>
    <property type="match status" value="1"/>
</dbReference>
<dbReference type="Pfam" id="PF03357">
    <property type="entry name" value="Snf7"/>
    <property type="match status" value="1"/>
</dbReference>
<feature type="region of interest" description="Disordered" evidence="4">
    <location>
        <begin position="1"/>
        <end position="28"/>
    </location>
</feature>
<protein>
    <submittedName>
        <fullName evidence="5">Predicted protein</fullName>
    </submittedName>
</protein>
<keyword evidence="2 3" id="KW-0175">Coiled coil</keyword>
<proteinExistence type="inferred from homology"/>
<evidence type="ECO:0000256" key="3">
    <source>
        <dbReference type="SAM" id="Coils"/>
    </source>
</evidence>
<dbReference type="InterPro" id="IPR005024">
    <property type="entry name" value="Snf7_fam"/>
</dbReference>